<evidence type="ECO:0000256" key="5">
    <source>
        <dbReference type="PROSITE-ProRule" id="PRU00042"/>
    </source>
</evidence>
<dbReference type="EMBL" id="JAHFZB010000003">
    <property type="protein sequence ID" value="KAK6492248.1"/>
    <property type="molecule type" value="Genomic_DNA"/>
</dbReference>
<evidence type="ECO:0000259" key="7">
    <source>
        <dbReference type="PROSITE" id="PS50157"/>
    </source>
</evidence>
<gene>
    <name evidence="8" type="ORF">HHUSO_G4543</name>
</gene>
<feature type="domain" description="C2H2-type" evidence="7">
    <location>
        <begin position="689"/>
        <end position="717"/>
    </location>
</feature>
<evidence type="ECO:0000256" key="1">
    <source>
        <dbReference type="ARBA" id="ARBA00022723"/>
    </source>
</evidence>
<feature type="domain" description="C2H2-type" evidence="7">
    <location>
        <begin position="753"/>
        <end position="781"/>
    </location>
</feature>
<evidence type="ECO:0000256" key="4">
    <source>
        <dbReference type="ARBA" id="ARBA00022833"/>
    </source>
</evidence>
<dbReference type="Pfam" id="PF00096">
    <property type="entry name" value="zf-C2H2"/>
    <property type="match status" value="1"/>
</dbReference>
<evidence type="ECO:0000256" key="6">
    <source>
        <dbReference type="SAM" id="MobiDB-lite"/>
    </source>
</evidence>
<protein>
    <submittedName>
        <fullName evidence="8">Zinc finger protein 438-like</fullName>
    </submittedName>
</protein>
<dbReference type="PROSITE" id="PS50157">
    <property type="entry name" value="ZINC_FINGER_C2H2_2"/>
    <property type="match status" value="4"/>
</dbReference>
<dbReference type="Gene3D" id="3.30.160.60">
    <property type="entry name" value="Classic Zinc Finger"/>
    <property type="match status" value="3"/>
</dbReference>
<organism evidence="8 9">
    <name type="scientific">Huso huso</name>
    <name type="common">Beluga</name>
    <name type="synonym">Acipenser huso</name>
    <dbReference type="NCBI Taxonomy" id="61971"/>
    <lineage>
        <taxon>Eukaryota</taxon>
        <taxon>Metazoa</taxon>
        <taxon>Chordata</taxon>
        <taxon>Craniata</taxon>
        <taxon>Vertebrata</taxon>
        <taxon>Euteleostomi</taxon>
        <taxon>Actinopterygii</taxon>
        <taxon>Chondrostei</taxon>
        <taxon>Acipenseriformes</taxon>
        <taxon>Acipenseridae</taxon>
        <taxon>Huso</taxon>
    </lineage>
</organism>
<evidence type="ECO:0000313" key="9">
    <source>
        <dbReference type="Proteomes" id="UP001369086"/>
    </source>
</evidence>
<accession>A0ABR1A580</accession>
<evidence type="ECO:0000256" key="3">
    <source>
        <dbReference type="ARBA" id="ARBA00022771"/>
    </source>
</evidence>
<dbReference type="SMART" id="SM00355">
    <property type="entry name" value="ZnF_C2H2"/>
    <property type="match status" value="6"/>
</dbReference>
<comment type="caution">
    <text evidence="8">The sequence shown here is derived from an EMBL/GenBank/DDBJ whole genome shotgun (WGS) entry which is preliminary data.</text>
</comment>
<keyword evidence="4" id="KW-0862">Zinc</keyword>
<proteinExistence type="predicted"/>
<feature type="region of interest" description="Disordered" evidence="6">
    <location>
        <begin position="368"/>
        <end position="388"/>
    </location>
</feature>
<keyword evidence="2" id="KW-0677">Repeat</keyword>
<feature type="domain" description="C2H2-type" evidence="7">
    <location>
        <begin position="525"/>
        <end position="552"/>
    </location>
</feature>
<feature type="region of interest" description="Disordered" evidence="6">
    <location>
        <begin position="303"/>
        <end position="325"/>
    </location>
</feature>
<dbReference type="PANTHER" id="PTHR24409:SF319">
    <property type="entry name" value="ZINC FINGER PROTEIN 438"/>
    <property type="match status" value="1"/>
</dbReference>
<evidence type="ECO:0000313" key="8">
    <source>
        <dbReference type="EMBL" id="KAK6492248.1"/>
    </source>
</evidence>
<feature type="compositionally biased region" description="Polar residues" evidence="6">
    <location>
        <begin position="303"/>
        <end position="316"/>
    </location>
</feature>
<feature type="region of interest" description="Disordered" evidence="6">
    <location>
        <begin position="718"/>
        <end position="738"/>
    </location>
</feature>
<dbReference type="PROSITE" id="PS00028">
    <property type="entry name" value="ZINC_FINGER_C2H2_1"/>
    <property type="match status" value="5"/>
</dbReference>
<keyword evidence="1" id="KW-0479">Metal-binding</keyword>
<dbReference type="PANTHER" id="PTHR24409">
    <property type="entry name" value="ZINC FINGER PROTEIN 142"/>
    <property type="match status" value="1"/>
</dbReference>
<evidence type="ECO:0000256" key="2">
    <source>
        <dbReference type="ARBA" id="ARBA00022737"/>
    </source>
</evidence>
<reference evidence="8 9" key="1">
    <citation type="submission" date="2021-05" db="EMBL/GenBank/DDBJ databases">
        <authorList>
            <person name="Zahm M."/>
            <person name="Klopp C."/>
            <person name="Cabau C."/>
            <person name="Kuhl H."/>
            <person name="Suciu R."/>
            <person name="Ciorpac M."/>
            <person name="Holostenco D."/>
            <person name="Gessner J."/>
            <person name="Wuertz S."/>
            <person name="Hohne C."/>
            <person name="Stock M."/>
            <person name="Gislard M."/>
            <person name="Lluch J."/>
            <person name="Milhes M."/>
            <person name="Lampietro C."/>
            <person name="Lopez Roques C."/>
            <person name="Donnadieu C."/>
            <person name="Du K."/>
            <person name="Schartl M."/>
            <person name="Guiguen Y."/>
        </authorList>
    </citation>
    <scope>NUCLEOTIDE SEQUENCE [LARGE SCALE GENOMIC DNA]</scope>
    <source>
        <strain evidence="8">Hh-F2</strain>
        <tissue evidence="8">Blood</tissue>
    </source>
</reference>
<keyword evidence="9" id="KW-1185">Reference proteome</keyword>
<name>A0ABR1A580_HUSHU</name>
<sequence>MGYLKLKLSHIIDVVFTGELRPSSIMACPTKSLQFRTIAPKVPSSVVGPAVLSCQPSLPDAQATSLKSIIMPAQKYALMQVASQEGTFSLVALSPPVTPQSPQQIQRNMTFPKNMKLPIPRYQAMRNKPTPEKAAAAQTAHMFTPAKHVTQAVQMQTSVSPAETPSKVEGSERVILIDPSSNEITVTTLLTGSNVLGSSVEKPADTDKADIDPTICSVSQHLHAGANAAEPNSSTYLKDSEDEAEKLKQHLSKPSNSSNTITVLSPAIFGKAVQIIPSAPKVKVPILPYSKVKNTLYPVTKLNSKSPEKTTSTLKSNLRKTAEHAPKPLEASDGCYLASSPSQGTSQQANTKCLASSFGKVLADTFQKPTTGTSRKRGRKRKAVEDVLASEAKKKRSFSFIKRRFPDKPLPESSGSKEKALDISKKYRSIRPKPVALAEALPHVTGLNQLPECLEHEFFTNHRFAGRVLDCQHLDNITDKYESMKTSNVYLGSKQLHRCPTCNRCFQFKHHLQSHMNSHTNSRPYVCPLCRKMYAHSGSLSTHMKLHHSEGHHKKNMRCEFCNKVFGYIGVYFRHLKEVHKVILSLEPSVQQNQVEVDTANGGSNSTDSSDDPIQSQEEQAKLQIKCGRCQTITPTFADMKLHLLYVHGEEIQVRLKDGVLQGGREAESELVKHAAHYWKQLNEKRNFVKCGSCKEEFYSFSKLKKHIYSHHQGESAMKVDSAASENTHRDHAQNTSPELLDKSITLRAERGFNCILCTGVLASKEELFDHWQSHHNCEDPAVLWMVVSAFMEREEVNPSSENPEK</sequence>
<dbReference type="Proteomes" id="UP001369086">
    <property type="component" value="Unassembled WGS sequence"/>
</dbReference>
<dbReference type="InterPro" id="IPR036236">
    <property type="entry name" value="Znf_C2H2_sf"/>
</dbReference>
<keyword evidence="3 5" id="KW-0863">Zinc-finger</keyword>
<feature type="region of interest" description="Disordered" evidence="6">
    <location>
        <begin position="598"/>
        <end position="618"/>
    </location>
</feature>
<dbReference type="SUPFAM" id="SSF57667">
    <property type="entry name" value="beta-beta-alpha zinc fingers"/>
    <property type="match status" value="1"/>
</dbReference>
<feature type="domain" description="C2H2-type" evidence="7">
    <location>
        <begin position="497"/>
        <end position="524"/>
    </location>
</feature>
<dbReference type="InterPro" id="IPR013087">
    <property type="entry name" value="Znf_C2H2_type"/>
</dbReference>